<dbReference type="SUPFAM" id="SSF51391">
    <property type="entry name" value="Thiamin phosphate synthase"/>
    <property type="match status" value="1"/>
</dbReference>
<protein>
    <submittedName>
        <fullName evidence="4">Thiamine-phosphate pyrophosphorylase</fullName>
    </submittedName>
</protein>
<dbReference type="AlphaFoldDB" id="H5SDV1"/>
<dbReference type="InterPro" id="IPR022998">
    <property type="entry name" value="ThiamineP_synth_TenI"/>
</dbReference>
<dbReference type="InterPro" id="IPR013785">
    <property type="entry name" value="Aldolase_TIM"/>
</dbReference>
<dbReference type="GO" id="GO:0004789">
    <property type="term" value="F:thiamine-phosphate diphosphorylase activity"/>
    <property type="evidence" value="ECO:0007669"/>
    <property type="project" value="TreeGrafter"/>
</dbReference>
<dbReference type="EMBL" id="AP011685">
    <property type="protein sequence ID" value="BAL54337.1"/>
    <property type="molecule type" value="Genomic_DNA"/>
</dbReference>
<evidence type="ECO:0000256" key="2">
    <source>
        <dbReference type="ARBA" id="ARBA00022977"/>
    </source>
</evidence>
<dbReference type="Pfam" id="PF02581">
    <property type="entry name" value="TMP-TENI"/>
    <property type="match status" value="1"/>
</dbReference>
<name>H5SDV1_9BACT</name>
<feature type="domain" description="Thiamine phosphate synthase/TenI" evidence="3">
    <location>
        <begin position="1"/>
        <end position="150"/>
    </location>
</feature>
<reference evidence="4" key="2">
    <citation type="journal article" date="2012" name="PLoS ONE">
        <title>A Deeply Branching Thermophilic Bacterium with an Ancient Acetyl-CoA Pathway Dominates a Subsurface Ecosystem.</title>
        <authorList>
            <person name="Takami H."/>
            <person name="Noguchi H."/>
            <person name="Takaki Y."/>
            <person name="Uchiyama I."/>
            <person name="Toyoda A."/>
            <person name="Nishi S."/>
            <person name="Chee G.-J."/>
            <person name="Arai W."/>
            <person name="Nunoura T."/>
            <person name="Itoh T."/>
            <person name="Hattori M."/>
            <person name="Takai K."/>
        </authorList>
    </citation>
    <scope>NUCLEOTIDE SEQUENCE</scope>
</reference>
<accession>H5SDV1</accession>
<organism evidence="4">
    <name type="scientific">uncultured Aquificia bacterium</name>
    <dbReference type="NCBI Taxonomy" id="453415"/>
    <lineage>
        <taxon>Bacteria</taxon>
        <taxon>Pseudomonadati</taxon>
        <taxon>Aquificota</taxon>
        <taxon>Aquificia</taxon>
        <taxon>environmental samples</taxon>
    </lineage>
</organism>
<evidence type="ECO:0000256" key="1">
    <source>
        <dbReference type="ARBA" id="ARBA00004948"/>
    </source>
</evidence>
<proteinExistence type="predicted"/>
<sequence length="154" mass="17022">MVQLREKSLSAKEYYQKALKAREITREYSALLLINERVDIALAVGADGVHLPQNGLPPSAVRRLKKDLIVGFSAHDLKSALYAQEEGADFITLSPIFKTPSHPEREPLGLEALKDISKRVSIPVYALGGITWEKIKLCYKNGAYGIAGISLFLK</sequence>
<dbReference type="InterPro" id="IPR036206">
    <property type="entry name" value="ThiamineP_synth_sf"/>
</dbReference>
<keyword evidence="2" id="KW-0784">Thiamine biosynthesis</keyword>
<dbReference type="GO" id="GO:0005737">
    <property type="term" value="C:cytoplasm"/>
    <property type="evidence" value="ECO:0007669"/>
    <property type="project" value="TreeGrafter"/>
</dbReference>
<dbReference type="CDD" id="cd00564">
    <property type="entry name" value="TMP_TenI"/>
    <property type="match status" value="1"/>
</dbReference>
<evidence type="ECO:0000259" key="3">
    <source>
        <dbReference type="Pfam" id="PF02581"/>
    </source>
</evidence>
<dbReference type="GO" id="GO:0009228">
    <property type="term" value="P:thiamine biosynthetic process"/>
    <property type="evidence" value="ECO:0007669"/>
    <property type="project" value="UniProtKB-KW"/>
</dbReference>
<dbReference type="PANTHER" id="PTHR20857">
    <property type="entry name" value="THIAMINE-PHOSPHATE PYROPHOSPHORYLASE"/>
    <property type="match status" value="1"/>
</dbReference>
<gene>
    <name evidence="4" type="ORF">HGMM_F14E04C28</name>
</gene>
<dbReference type="Gene3D" id="3.20.20.70">
    <property type="entry name" value="Aldolase class I"/>
    <property type="match status" value="1"/>
</dbReference>
<evidence type="ECO:0000313" key="4">
    <source>
        <dbReference type="EMBL" id="BAL54337.1"/>
    </source>
</evidence>
<dbReference type="PANTHER" id="PTHR20857:SF15">
    <property type="entry name" value="THIAMINE-PHOSPHATE SYNTHASE"/>
    <property type="match status" value="1"/>
</dbReference>
<reference evidence="4" key="1">
    <citation type="journal article" date="2005" name="Environ. Microbiol.">
        <title>Genetic and functional properties of uncultivated thermophilic crenarchaeotes from a subsurface gold mine as revealed by analysis of genome fragments.</title>
        <authorList>
            <person name="Nunoura T."/>
            <person name="Hirayama H."/>
            <person name="Takami H."/>
            <person name="Oida H."/>
            <person name="Nishi S."/>
            <person name="Shimamura S."/>
            <person name="Suzuki Y."/>
            <person name="Inagaki F."/>
            <person name="Takai K."/>
            <person name="Nealson K.H."/>
            <person name="Horikoshi K."/>
        </authorList>
    </citation>
    <scope>NUCLEOTIDE SEQUENCE</scope>
</reference>
<comment type="pathway">
    <text evidence="1">Cofactor biosynthesis; thiamine diphosphate biosynthesis.</text>
</comment>